<dbReference type="STRING" id="1424334.W822_19965"/>
<evidence type="ECO:0000313" key="1">
    <source>
        <dbReference type="EMBL" id="ETF00930.1"/>
    </source>
</evidence>
<proteinExistence type="predicted"/>
<dbReference type="RefSeq" id="WP_024006920.1">
    <property type="nucleotide sequence ID" value="NZ_KI650982.1"/>
</dbReference>
<name>V8QNN3_9BURK</name>
<comment type="caution">
    <text evidence="1">The sequence shown here is derived from an EMBL/GenBank/DDBJ whole genome shotgun (WGS) entry which is preliminary data.</text>
</comment>
<dbReference type="eggNOG" id="ENOG502ZC1Z">
    <property type="taxonomic scope" value="Bacteria"/>
</dbReference>
<dbReference type="PATRIC" id="fig|1424334.3.peg.4008"/>
<reference evidence="1 2" key="1">
    <citation type="journal article" date="2014" name="Genome Announc.">
        <title>Draft Genome Sequence of Advenella kashmirensis Strain W13003, a Polycyclic Aromatic Hydrocarbon-Degrading Bacterium.</title>
        <authorList>
            <person name="Wang X."/>
            <person name="Jin D."/>
            <person name="Zhou L."/>
            <person name="Wu L."/>
            <person name="An W."/>
            <person name="Zhao L."/>
        </authorList>
    </citation>
    <scope>NUCLEOTIDE SEQUENCE [LARGE SCALE GENOMIC DNA]</scope>
    <source>
        <strain evidence="1 2">W13003</strain>
    </source>
</reference>
<dbReference type="CDD" id="cd19958">
    <property type="entry name" value="pyocin_knob"/>
    <property type="match status" value="4"/>
</dbReference>
<dbReference type="Proteomes" id="UP000018733">
    <property type="component" value="Unassembled WGS sequence"/>
</dbReference>
<organism evidence="1 2">
    <name type="scientific">Advenella kashmirensis W13003</name>
    <dbReference type="NCBI Taxonomy" id="1424334"/>
    <lineage>
        <taxon>Bacteria</taxon>
        <taxon>Pseudomonadati</taxon>
        <taxon>Pseudomonadota</taxon>
        <taxon>Betaproteobacteria</taxon>
        <taxon>Burkholderiales</taxon>
        <taxon>Alcaligenaceae</taxon>
    </lineage>
</organism>
<keyword evidence="2" id="KW-1185">Reference proteome</keyword>
<protein>
    <submittedName>
        <fullName evidence="1">Uncharacterized protein</fullName>
    </submittedName>
</protein>
<dbReference type="HOGENOM" id="CLU_263990_0_0_4"/>
<accession>V8QNN3</accession>
<dbReference type="OrthoDB" id="6881800at2"/>
<dbReference type="EMBL" id="AYXT01000013">
    <property type="protein sequence ID" value="ETF00930.1"/>
    <property type="molecule type" value="Genomic_DNA"/>
</dbReference>
<sequence>MAIPTPADFDRAAINLQKTNEFTNSTNQTFVDINGLTKKTLYGAMLEVTSSQSIGVTTLPELLAITPDGAHAMSRVTEGPDKGLYLWDGAWVKTDDPLDKFGRFVIPQALPSSTDLNNIKTAGVYYSNSNSVVASWLNCPISVACVVDVTVGDPSGTDETSFVYQTITSYTGNSSYRRTLYNGVWGEWLKDASITDVTATATTTLESAKNYTDERVAVIEPFVLPQALPSNTDLNNIKTAGTYYSRSSSTVATWLNCPISVACVIEVHVGSITGSDESTFVYQTITSYTGNSSYRRALYNNNWSAWIKDATISDVTSSATATLSSAKQYTDEREAAIRDDMAAGEGDTLAAANQYTASREASIRTDYAVADAATLSSSKSYTDGKDSVVRTDMAAGDAATLGSANQYTATRETAIRSDTATADAANLNAAKQYTDEALGVIEPFVIPQALPTATDLNNIKTAGVYYSNSNATVATWLNCPISVACIVKVDVADPAGVEESSFVYQTVTSYTGNSSYRRTLYLDSWSIWIKDATTVDVSSGDSQAVISSNSYTDARETSIRDDFNAADAAALSSANSYTDAREIDIRADYTSADATTLADSKTYTDEKTSGIPAVDSRVTAIESFVIPKVILENADFNEYKTSGTYFTNVAAVANTLINSPVNQPGILKVNVGSSSGVGASSYVYQEYTPFVRTSANRSYKRTLYQDIWGEWIKQATEADIQEANAYADSADLAVKALGSLLRNQGAAFPNKIIARNSIVSGANTFLSDAILSIKVIGDRPGKYYGIRYFRNGSTAGIFSSNPYPDAWQIVEYDAENYETTSPTGLDVIKLLSNTTPVPTIPRSGVQTVVIESDVVAGLKFIITLDTSKLPAASAFSHIAMNGTGSSGYSWIIDPANYSYKPTEEYPTVAQVDAKDAATLVSANEYTDSKIPVPTAMRMPNNVFYTKDANGALTVAWKDTDKMYRYRFGINNFNELPNFYGADTAPLGDIETATWTQINNTLSDYLPPMVIEAVNDGDGQHDGNFFWFTGGNHGSTNSASGDKTARNVLYKLLVDGASLPDGAVSGYATSVTALISNELMARNTITVSRYVLRQNFKVDFVAGGARVHGKIVKLEDVNVYRDYGLQMVGSGFNDTVLILDSQIATRKAYSVNDTSGASSAYPNAWAMILKGANGQAALWMDSAVGTKNFASAEPRFRGSSTEGNSKVYAGVVVNGTTPTVLNDENPSYEFKGGYAIGSDITSATFDSVLSHSVAGESAHTMVVSGDDYITV</sequence>
<dbReference type="AlphaFoldDB" id="V8QNN3"/>
<evidence type="ECO:0000313" key="2">
    <source>
        <dbReference type="Proteomes" id="UP000018733"/>
    </source>
</evidence>
<gene>
    <name evidence="1" type="ORF">W822_19965</name>
</gene>